<name>A0ACC1NGE4_9HYPO</name>
<dbReference type="EMBL" id="JANJQO010000472">
    <property type="protein sequence ID" value="KAJ2977433.1"/>
    <property type="molecule type" value="Genomic_DNA"/>
</dbReference>
<comment type="caution">
    <text evidence="1">The sequence shown here is derived from an EMBL/GenBank/DDBJ whole genome shotgun (WGS) entry which is preliminary data.</text>
</comment>
<evidence type="ECO:0000313" key="2">
    <source>
        <dbReference type="Proteomes" id="UP001143910"/>
    </source>
</evidence>
<accession>A0ACC1NGE4</accession>
<organism evidence="1 2">
    <name type="scientific">Zarea fungicola</name>
    <dbReference type="NCBI Taxonomy" id="93591"/>
    <lineage>
        <taxon>Eukaryota</taxon>
        <taxon>Fungi</taxon>
        <taxon>Dikarya</taxon>
        <taxon>Ascomycota</taxon>
        <taxon>Pezizomycotina</taxon>
        <taxon>Sordariomycetes</taxon>
        <taxon>Hypocreomycetidae</taxon>
        <taxon>Hypocreales</taxon>
        <taxon>Cordycipitaceae</taxon>
        <taxon>Zarea</taxon>
    </lineage>
</organism>
<protein>
    <submittedName>
        <fullName evidence="1">Uncharacterized protein</fullName>
    </submittedName>
</protein>
<keyword evidence="2" id="KW-1185">Reference proteome</keyword>
<evidence type="ECO:0000313" key="1">
    <source>
        <dbReference type="EMBL" id="KAJ2977433.1"/>
    </source>
</evidence>
<gene>
    <name evidence="1" type="ORF">NQ176_g4369</name>
</gene>
<sequence length="447" mass="49190">MDFPPRSRAMSHYNEGYNGEAATGNTSFQYSDTLSPQYSTHIPVDIPYNMTDHHLTPAAAYSMQEYIMPDGYGTQGELTIPTAFSLPECRMPGIYSPAGVYSKPASPPSFYGTPTSWPGDESIFPVQHFTNQSQAPSDLGTTLQVPTQQATRMRRACSLSSNASSTGASETQKERSYRALHEANLRSQSTQIQPSPPSRTSPAPSPARSDSAVLGKAQTKKSRRRPDKLRCVICTKEVCGDHEYNRHMRLVHAEEGYRWVVICPTEKGLAPLLALKKSLDNCKSCKGKKSYGANYNAAAHMRRCHFNAPAQLKNAHGKLGGNSGGTWPSIRYLEYYHMKIIKVRRRTEEDGPGDEWIAEGEAIHTEKRGQDPSKTNMVEGFGEDKSEADITIDDGEVFNLSPAPENDVSGDELDDGMSWEEGFDFTTHDPAIGYAGDGYTFGGPSFC</sequence>
<proteinExistence type="predicted"/>
<dbReference type="Proteomes" id="UP001143910">
    <property type="component" value="Unassembled WGS sequence"/>
</dbReference>
<reference evidence="1" key="1">
    <citation type="submission" date="2022-08" db="EMBL/GenBank/DDBJ databases">
        <title>Genome Sequence of Lecanicillium fungicola.</title>
        <authorList>
            <person name="Buettner E."/>
        </authorList>
    </citation>
    <scope>NUCLEOTIDE SEQUENCE</scope>
    <source>
        <strain evidence="1">Babe33</strain>
    </source>
</reference>